<dbReference type="SUPFAM" id="SSF160104">
    <property type="entry name" value="Acetoacetate decarboxylase-like"/>
    <property type="match status" value="1"/>
</dbReference>
<evidence type="ECO:0000313" key="2">
    <source>
        <dbReference type="Proteomes" id="UP000282322"/>
    </source>
</evidence>
<dbReference type="Proteomes" id="UP000282322">
    <property type="component" value="Unassembled WGS sequence"/>
</dbReference>
<dbReference type="InterPro" id="IPR010451">
    <property type="entry name" value="Acetoacetate_decarboxylase"/>
</dbReference>
<name>A0A3P3RE09_9EURY</name>
<dbReference type="GO" id="GO:0016829">
    <property type="term" value="F:lyase activity"/>
    <property type="evidence" value="ECO:0007669"/>
    <property type="project" value="InterPro"/>
</dbReference>
<dbReference type="Gene3D" id="2.40.400.10">
    <property type="entry name" value="Acetoacetate decarboxylase-like"/>
    <property type="match status" value="1"/>
</dbReference>
<organism evidence="1 2">
    <name type="scientific">Halocatena pleomorpha</name>
    <dbReference type="NCBI Taxonomy" id="1785090"/>
    <lineage>
        <taxon>Archaea</taxon>
        <taxon>Methanobacteriati</taxon>
        <taxon>Methanobacteriota</taxon>
        <taxon>Stenosarchaea group</taxon>
        <taxon>Halobacteria</taxon>
        <taxon>Halobacteriales</taxon>
        <taxon>Natronomonadaceae</taxon>
        <taxon>Halocatena</taxon>
    </lineage>
</organism>
<gene>
    <name evidence="1" type="ORF">EIK79_08080</name>
</gene>
<dbReference type="RefSeq" id="WP_124954615.1">
    <property type="nucleotide sequence ID" value="NZ_RRCH01000016.1"/>
</dbReference>
<keyword evidence="2" id="KW-1185">Reference proteome</keyword>
<dbReference type="InterPro" id="IPR023375">
    <property type="entry name" value="ADC_dom_sf"/>
</dbReference>
<reference evidence="1 2" key="1">
    <citation type="submission" date="2018-11" db="EMBL/GenBank/DDBJ databases">
        <title>Taxonoimc description of Halomarina strain SPP-AMP-1.</title>
        <authorList>
            <person name="Pal Y."/>
            <person name="Srinivasana K."/>
            <person name="Verma A."/>
            <person name="Kumar P."/>
        </authorList>
    </citation>
    <scope>NUCLEOTIDE SEQUENCE [LARGE SCALE GENOMIC DNA]</scope>
    <source>
        <strain evidence="1 2">SPP-AMP-1</strain>
    </source>
</reference>
<dbReference type="OrthoDB" id="35899at2157"/>
<dbReference type="EMBL" id="RRCH01000016">
    <property type="protein sequence ID" value="RRJ31179.1"/>
    <property type="molecule type" value="Genomic_DNA"/>
</dbReference>
<accession>A0A3P3RE09</accession>
<dbReference type="Pfam" id="PF06314">
    <property type="entry name" value="ADC"/>
    <property type="match status" value="1"/>
</dbReference>
<evidence type="ECO:0000313" key="1">
    <source>
        <dbReference type="EMBL" id="RRJ31179.1"/>
    </source>
</evidence>
<protein>
    <submittedName>
        <fullName evidence="1">Acetoacetate decarboxylase</fullName>
    </submittedName>
</protein>
<dbReference type="AlphaFoldDB" id="A0A3P3RE09"/>
<comment type="caution">
    <text evidence="1">The sequence shown here is derived from an EMBL/GenBank/DDBJ whole genome shotgun (WGS) entry which is preliminary data.</text>
</comment>
<sequence length="252" mass="27013">MEPPDTDEVSGSERVTLSTGQTVTLPLSTRATMTGVVISAALDGVRKLLPSGLSPVRLGPRRAAVTFLAVEYHSVDGGTVEPYNEFGVLVPAFRDASNSGFRGRLPGGVGGYVWYLPVTTEPARALGVEIWGYPKVTGEIDITDSGSRRQTTVSVDGKHLLTVEIGRPSSLPVEPSVRTESYTVQDGTVLKEPLSFEGQFGVWPLSTQLSYTLGSHPRADALRELSLGNRALVRCHGTGTFEIHPGTPIDRR</sequence>
<proteinExistence type="predicted"/>